<dbReference type="InterPro" id="IPR051910">
    <property type="entry name" value="ComF/GntX_DNA_util-trans"/>
</dbReference>
<dbReference type="InterPro" id="IPR029057">
    <property type="entry name" value="PRTase-like"/>
</dbReference>
<protein>
    <submittedName>
        <fullName evidence="2">ComF family protein</fullName>
    </submittedName>
</protein>
<reference evidence="2 3" key="1">
    <citation type="submission" date="2018-10" db="EMBL/GenBank/DDBJ databases">
        <authorList>
            <person name="Jung H.S."/>
            <person name="Jeon C.O."/>
        </authorList>
    </citation>
    <scope>NUCLEOTIDE SEQUENCE [LARGE SCALE GENOMIC DNA]</scope>
    <source>
        <strain evidence="2 3">MA-7-27</strain>
    </source>
</reference>
<dbReference type="AlphaFoldDB" id="A0A3L9YBN9"/>
<dbReference type="EMBL" id="RCNT01000001">
    <property type="protein sequence ID" value="RMA43416.1"/>
    <property type="molecule type" value="Genomic_DNA"/>
</dbReference>
<dbReference type="Pfam" id="PF18912">
    <property type="entry name" value="DZR_2"/>
    <property type="match status" value="1"/>
</dbReference>
<dbReference type="InterPro" id="IPR044005">
    <property type="entry name" value="DZR_2"/>
</dbReference>
<dbReference type="PANTHER" id="PTHR47505:SF1">
    <property type="entry name" value="DNA UTILIZATION PROTEIN YHGH"/>
    <property type="match status" value="1"/>
</dbReference>
<proteinExistence type="predicted"/>
<dbReference type="PANTHER" id="PTHR47505">
    <property type="entry name" value="DNA UTILIZATION PROTEIN YHGH"/>
    <property type="match status" value="1"/>
</dbReference>
<gene>
    <name evidence="2" type="ORF">D9R08_00215</name>
</gene>
<dbReference type="OrthoDB" id="9779910at2"/>
<dbReference type="SUPFAM" id="SSF53271">
    <property type="entry name" value="PRTase-like"/>
    <property type="match status" value="1"/>
</dbReference>
<keyword evidence="3" id="KW-1185">Reference proteome</keyword>
<organism evidence="2 3">
    <name type="scientific">Rhodophyticola porphyridii</name>
    <dbReference type="NCBI Taxonomy" id="1852017"/>
    <lineage>
        <taxon>Bacteria</taxon>
        <taxon>Pseudomonadati</taxon>
        <taxon>Pseudomonadota</taxon>
        <taxon>Alphaproteobacteria</taxon>
        <taxon>Rhodobacterales</taxon>
        <taxon>Roseobacteraceae</taxon>
        <taxon>Rhodophyticola</taxon>
    </lineage>
</organism>
<evidence type="ECO:0000313" key="2">
    <source>
        <dbReference type="EMBL" id="RMA43416.1"/>
    </source>
</evidence>
<dbReference type="Gene3D" id="3.40.50.2020">
    <property type="match status" value="1"/>
</dbReference>
<feature type="domain" description="Double zinc ribbon" evidence="1">
    <location>
        <begin position="7"/>
        <end position="66"/>
    </location>
</feature>
<sequence>MRLQTAVHAVFPPECLCCGAQVETDYAICGPCWLETPFIHGASCDICGVPLPGRGDDRPIRCDECLTVARPWSHGRAVFAYSGNARRLILGLKHGDRAEVARAAAPWMLRAAGPLLGPRTLLVPVPLHRWRLLRRRFNQSALLAHALGRAAGVPVAPRALVRARATQSLDGLGRESRFRTLERAILPAPGHGAVLEGRDVLLVDDVMTTGATFAAATEACFLGGAANVSVIALARVARDT</sequence>
<dbReference type="RefSeq" id="WP_121896008.1">
    <property type="nucleotide sequence ID" value="NZ_RCNT01000001.1"/>
</dbReference>
<comment type="caution">
    <text evidence="2">The sequence shown here is derived from an EMBL/GenBank/DDBJ whole genome shotgun (WGS) entry which is preliminary data.</text>
</comment>
<accession>A0A3L9YBN9</accession>
<evidence type="ECO:0000259" key="1">
    <source>
        <dbReference type="Pfam" id="PF18912"/>
    </source>
</evidence>
<name>A0A3L9YBN9_9RHOB</name>
<evidence type="ECO:0000313" key="3">
    <source>
        <dbReference type="Proteomes" id="UP000281343"/>
    </source>
</evidence>
<dbReference type="Proteomes" id="UP000281343">
    <property type="component" value="Unassembled WGS sequence"/>
</dbReference>